<organism evidence="2 3">
    <name type="scientific">Vibrio cholerae serotype O1 (strain ATCC 39541 / Classical Ogawa 395 / O395)</name>
    <dbReference type="NCBI Taxonomy" id="345073"/>
    <lineage>
        <taxon>Bacteria</taxon>
        <taxon>Pseudomonadati</taxon>
        <taxon>Pseudomonadota</taxon>
        <taxon>Gammaproteobacteria</taxon>
        <taxon>Vibrionales</taxon>
        <taxon>Vibrionaceae</taxon>
        <taxon>Vibrio</taxon>
    </lineage>
</organism>
<dbReference type="CDD" id="cd03139">
    <property type="entry name" value="GATase1_PfpI_2"/>
    <property type="match status" value="1"/>
</dbReference>
<dbReference type="PATRIC" id="fig|345073.21.peg.3194"/>
<dbReference type="InterPro" id="IPR052158">
    <property type="entry name" value="INH-QAR"/>
</dbReference>
<dbReference type="eggNOG" id="COG0693">
    <property type="taxonomic scope" value="Bacteria"/>
</dbReference>
<dbReference type="KEGG" id="vco:VC0395_0813"/>
<sequence>MCMEAVMNIGIYIYDEAEVLDFSGPFEVFSTAKRLGAGSWNVFLVSETLEPVKARGGFTVLPDYSFQNYPQIDLLIVVGGVHRNEMNKSNVLHWVASVDKHAKHIASVCTGAFILANAGLLKGLAVTTHWEDIPELKQRFPDLVVVEDKRWITASKYTTSGGISAGIDMSLFLVSKFHSQSHAELVAHQMEYNWQKCT</sequence>
<dbReference type="Proteomes" id="UP000000249">
    <property type="component" value="Chromosome 2"/>
</dbReference>
<name>A0A0H3AFQ0_VIBC3</name>
<accession>A0A0H3AFQ0</accession>
<dbReference type="GO" id="GO:0006355">
    <property type="term" value="P:regulation of DNA-templated transcription"/>
    <property type="evidence" value="ECO:0007669"/>
    <property type="project" value="TreeGrafter"/>
</dbReference>
<feature type="domain" description="DJ-1/PfpI" evidence="1">
    <location>
        <begin position="9"/>
        <end position="159"/>
    </location>
</feature>
<dbReference type="EMBL" id="CP000626">
    <property type="protein sequence ID" value="ABQ19238.1"/>
    <property type="molecule type" value="Genomic_DNA"/>
</dbReference>
<dbReference type="OrthoDB" id="9803764at2"/>
<reference evidence="2 3" key="1">
    <citation type="submission" date="2007-03" db="EMBL/GenBank/DDBJ databases">
        <authorList>
            <person name="Heidelberg J."/>
        </authorList>
    </citation>
    <scope>NUCLEOTIDE SEQUENCE [LARGE SCALE GENOMIC DNA]</scope>
    <source>
        <strain evidence="3">ATCC 39541 / Classical Ogawa 395 / O395</strain>
    </source>
</reference>
<dbReference type="InterPro" id="IPR029062">
    <property type="entry name" value="Class_I_gatase-like"/>
</dbReference>
<protein>
    <recommendedName>
        <fullName evidence="1">DJ-1/PfpI domain-containing protein</fullName>
    </recommendedName>
</protein>
<dbReference type="KEGG" id="vcr:VC395_A0448"/>
<dbReference type="InterPro" id="IPR002818">
    <property type="entry name" value="DJ-1/PfpI"/>
</dbReference>
<dbReference type="Gene3D" id="3.40.50.880">
    <property type="match status" value="1"/>
</dbReference>
<evidence type="ECO:0000259" key="1">
    <source>
        <dbReference type="Pfam" id="PF01965"/>
    </source>
</evidence>
<gene>
    <name evidence="2" type="ordered locus">VC0395_0813</name>
</gene>
<dbReference type="AlphaFoldDB" id="A0A0H3AFQ0"/>
<dbReference type="Pfam" id="PF01965">
    <property type="entry name" value="DJ-1_PfpI"/>
    <property type="match status" value="1"/>
</dbReference>
<evidence type="ECO:0000313" key="3">
    <source>
        <dbReference type="Proteomes" id="UP000000249"/>
    </source>
</evidence>
<dbReference type="SUPFAM" id="SSF52317">
    <property type="entry name" value="Class I glutamine amidotransferase-like"/>
    <property type="match status" value="1"/>
</dbReference>
<dbReference type="PANTHER" id="PTHR43130">
    <property type="entry name" value="ARAC-FAMILY TRANSCRIPTIONAL REGULATOR"/>
    <property type="match status" value="1"/>
</dbReference>
<dbReference type="PANTHER" id="PTHR43130:SF14">
    <property type="entry name" value="DJ-1_PFPI DOMAIN-CONTAINING PROTEIN"/>
    <property type="match status" value="1"/>
</dbReference>
<proteinExistence type="predicted"/>
<evidence type="ECO:0000313" key="2">
    <source>
        <dbReference type="EMBL" id="ABQ19238.1"/>
    </source>
</evidence>